<evidence type="ECO:0000313" key="4">
    <source>
        <dbReference type="Proteomes" id="UP000673383"/>
    </source>
</evidence>
<dbReference type="EMBL" id="JBGBZA010000002">
    <property type="protein sequence ID" value="MEY9314557.1"/>
    <property type="molecule type" value="Genomic_DNA"/>
</dbReference>
<dbReference type="EMBL" id="JAFICZ010000001">
    <property type="protein sequence ID" value="MBP1290455.1"/>
    <property type="molecule type" value="Genomic_DNA"/>
</dbReference>
<organism evidence="2 4">
    <name type="scientific">Bradyrhizobium elkanii</name>
    <dbReference type="NCBI Taxonomy" id="29448"/>
    <lineage>
        <taxon>Bacteria</taxon>
        <taxon>Pseudomonadati</taxon>
        <taxon>Pseudomonadota</taxon>
        <taxon>Alphaproteobacteria</taxon>
        <taxon>Hyphomicrobiales</taxon>
        <taxon>Nitrobacteraceae</taxon>
        <taxon>Bradyrhizobium</taxon>
    </lineage>
</organism>
<evidence type="ECO:0000313" key="3">
    <source>
        <dbReference type="EMBL" id="MEY9314557.1"/>
    </source>
</evidence>
<reference evidence="2" key="1">
    <citation type="submission" date="2021-02" db="EMBL/GenBank/DDBJ databases">
        <title>Genomic Encyclopedia of Type Strains, Phase IV (KMG-V): Genome sequencing to study the core and pangenomes of soil and plant-associated prokaryotes.</title>
        <authorList>
            <person name="Whitman W."/>
        </authorList>
    </citation>
    <scope>NUCLEOTIDE SEQUENCE</scope>
    <source>
        <strain evidence="2">USDA 406</strain>
    </source>
</reference>
<keyword evidence="5" id="KW-1185">Reference proteome</keyword>
<gene>
    <name evidence="3" type="ORF">ABIF29_001356</name>
    <name evidence="2" type="ORF">JOH49_000208</name>
</gene>
<comment type="caution">
    <text evidence="2">The sequence shown here is derived from an EMBL/GenBank/DDBJ whole genome shotgun (WGS) entry which is preliminary data.</text>
</comment>
<name>A0A7Y8R662_BRAEL</name>
<evidence type="ECO:0000256" key="1">
    <source>
        <dbReference type="SAM" id="MobiDB-lite"/>
    </source>
</evidence>
<reference evidence="3 5" key="2">
    <citation type="submission" date="2024-07" db="EMBL/GenBank/DDBJ databases">
        <title>Genomic Encyclopedia of Type Strains, Phase V (KMG-V): Genome sequencing to study the core and pangenomes of soil and plant-associated prokaryotes.</title>
        <authorList>
            <person name="Whitman W."/>
        </authorList>
    </citation>
    <scope>NUCLEOTIDE SEQUENCE [LARGE SCALE GENOMIC DNA]</scope>
    <source>
        <strain evidence="3 5">USDA 415</strain>
    </source>
</reference>
<evidence type="ECO:0000313" key="5">
    <source>
        <dbReference type="Proteomes" id="UP001565471"/>
    </source>
</evidence>
<protein>
    <submittedName>
        <fullName evidence="2">Uncharacterized protein</fullName>
    </submittedName>
</protein>
<evidence type="ECO:0000313" key="2">
    <source>
        <dbReference type="EMBL" id="MBP1290455.1"/>
    </source>
</evidence>
<dbReference type="RefSeq" id="WP_016844740.1">
    <property type="nucleotide sequence ID" value="NZ_BJNL01000062.1"/>
</dbReference>
<sequence>MAVALRPSSIAKLSDDKLLGHAVRLFRNDKTLIAALNALRDYRAIVGRGNLGAEGGSSRQVIQPPSPLPMRPVDEQRLGSAADRDASLPADGFNTLQVWHEPSLAPHSPIHSVAQDELFDTAEQSSELSAPGFDAPLLSQQMRSATSSPAPSFTQEELFDAVTGWQRMHSATSSPVQSFLQEELFDAVTWRPSPRPNFVPENYFGRMMDQGAAAQTT</sequence>
<feature type="region of interest" description="Disordered" evidence="1">
    <location>
        <begin position="53"/>
        <end position="74"/>
    </location>
</feature>
<proteinExistence type="predicted"/>
<dbReference type="GeneID" id="92957098"/>
<dbReference type="AlphaFoldDB" id="A0A7Y8R662"/>
<dbReference type="Proteomes" id="UP001565471">
    <property type="component" value="Unassembled WGS sequence"/>
</dbReference>
<accession>A0A7Y8R662</accession>
<dbReference type="Proteomes" id="UP000673383">
    <property type="component" value="Unassembled WGS sequence"/>
</dbReference>